<evidence type="ECO:0000256" key="1">
    <source>
        <dbReference type="ARBA" id="ARBA00005254"/>
    </source>
</evidence>
<dbReference type="EMBL" id="BAFE01000003">
    <property type="protein sequence ID" value="GAB47139.1"/>
    <property type="molecule type" value="Genomic_DNA"/>
</dbReference>
<comment type="similarity">
    <text evidence="1">Belongs to the enoyl-CoA hydratase/isomerase family.</text>
</comment>
<dbReference type="InterPro" id="IPR029045">
    <property type="entry name" value="ClpP/crotonase-like_dom_sf"/>
</dbReference>
<dbReference type="PANTHER" id="PTHR43459:SF1">
    <property type="entry name" value="EG:BACN32G11.4 PROTEIN"/>
    <property type="match status" value="1"/>
</dbReference>
<dbReference type="Gene3D" id="3.90.226.10">
    <property type="entry name" value="2-enoyl-CoA Hydratase, Chain A, domain 1"/>
    <property type="match status" value="1"/>
</dbReference>
<dbReference type="GO" id="GO:0003824">
    <property type="term" value="F:catalytic activity"/>
    <property type="evidence" value="ECO:0007669"/>
    <property type="project" value="UniProtKB-ARBA"/>
</dbReference>
<dbReference type="Proteomes" id="UP000004367">
    <property type="component" value="Unassembled WGS sequence"/>
</dbReference>
<name>H5UN31_9MICO</name>
<organism evidence="3 4">
    <name type="scientific">Mobilicoccus pelagius NBRC 104925</name>
    <dbReference type="NCBI Taxonomy" id="1089455"/>
    <lineage>
        <taxon>Bacteria</taxon>
        <taxon>Bacillati</taxon>
        <taxon>Actinomycetota</taxon>
        <taxon>Actinomycetes</taxon>
        <taxon>Micrococcales</taxon>
        <taxon>Dermatophilaceae</taxon>
        <taxon>Mobilicoccus</taxon>
    </lineage>
</organism>
<keyword evidence="4" id="KW-1185">Reference proteome</keyword>
<dbReference type="SUPFAM" id="SSF52096">
    <property type="entry name" value="ClpP/crotonase"/>
    <property type="match status" value="1"/>
</dbReference>
<dbReference type="InterPro" id="IPR001753">
    <property type="entry name" value="Enoyl-CoA_hydra/iso"/>
</dbReference>
<gene>
    <name evidence="3" type="ORF">MOPEL_003_01650</name>
</gene>
<evidence type="ECO:0000313" key="4">
    <source>
        <dbReference type="Proteomes" id="UP000004367"/>
    </source>
</evidence>
<protein>
    <submittedName>
        <fullName evidence="3">Putative enoyl-CoA hydratase</fullName>
    </submittedName>
</protein>
<evidence type="ECO:0000256" key="2">
    <source>
        <dbReference type="SAM" id="Phobius"/>
    </source>
</evidence>
<dbReference type="AlphaFoldDB" id="H5UN31"/>
<evidence type="ECO:0000313" key="3">
    <source>
        <dbReference type="EMBL" id="GAB47139.1"/>
    </source>
</evidence>
<comment type="caution">
    <text evidence="3">The sequence shown here is derived from an EMBL/GenBank/DDBJ whole genome shotgun (WGS) entry which is preliminary data.</text>
</comment>
<dbReference type="Gene3D" id="1.10.12.10">
    <property type="entry name" value="Lyase 2-enoyl-coa Hydratase, Chain A, domain 2"/>
    <property type="match status" value="1"/>
</dbReference>
<proteinExistence type="inferred from homology"/>
<reference evidence="3 4" key="1">
    <citation type="submission" date="2012-02" db="EMBL/GenBank/DDBJ databases">
        <title>Whole genome shotgun sequence of Mobilicoccus pelagius NBRC 104925.</title>
        <authorList>
            <person name="Yoshida Y."/>
            <person name="Hosoyama A."/>
            <person name="Tsuchikane K."/>
            <person name="Katsumata H."/>
            <person name="Yamazaki S."/>
            <person name="Fujita N."/>
        </authorList>
    </citation>
    <scope>NUCLEOTIDE SEQUENCE [LARGE SCALE GENOMIC DNA]</scope>
    <source>
        <strain evidence="3 4">NBRC 104925</strain>
    </source>
</reference>
<keyword evidence="2" id="KW-0472">Membrane</keyword>
<feature type="transmembrane region" description="Helical" evidence="2">
    <location>
        <begin position="133"/>
        <end position="155"/>
    </location>
</feature>
<keyword evidence="2" id="KW-0812">Transmembrane</keyword>
<dbReference type="STRING" id="1089455.MOPEL_003_01650"/>
<dbReference type="eggNOG" id="COG1024">
    <property type="taxonomic scope" value="Bacteria"/>
</dbReference>
<sequence>MTGTIDLMNLQDGDVLTTLTEGVLTMTMNRPASLNAVSADMLTTMEAVVREAGSQPDIRVVVLRGAGKGFCSGADLDPDAPPSSGTLDAGAALVAAMRRFPRPIVSVVHGPCAGIGVSIALAADLVLASEKAFFLLAFANIGLMPDGGATALVAASIGRARAMRMALLGERVPAAQAMDWGLVTHLCEAECLEADVDALVAKLGSGPTLAYGETKVAINGVTLGGLDTALGRERYGQTTLMTTDDFTEGVTAFRERRDAHFTGR</sequence>
<accession>H5UN31</accession>
<feature type="transmembrane region" description="Helical" evidence="2">
    <location>
        <begin position="107"/>
        <end position="127"/>
    </location>
</feature>
<dbReference type="PANTHER" id="PTHR43459">
    <property type="entry name" value="ENOYL-COA HYDRATASE"/>
    <property type="match status" value="1"/>
</dbReference>
<dbReference type="InterPro" id="IPR014748">
    <property type="entry name" value="Enoyl-CoA_hydra_C"/>
</dbReference>
<dbReference type="Pfam" id="PF00378">
    <property type="entry name" value="ECH_1"/>
    <property type="match status" value="1"/>
</dbReference>
<keyword evidence="2" id="KW-1133">Transmembrane helix</keyword>
<dbReference type="CDD" id="cd06558">
    <property type="entry name" value="crotonase-like"/>
    <property type="match status" value="1"/>
</dbReference>